<gene>
    <name evidence="2" type="ORF">FISHEDRAFT_76447</name>
</gene>
<reference evidence="2 3" key="1">
    <citation type="journal article" date="2015" name="Fungal Genet. Biol.">
        <title>Evolution of novel wood decay mechanisms in Agaricales revealed by the genome sequences of Fistulina hepatica and Cylindrobasidium torrendii.</title>
        <authorList>
            <person name="Floudas D."/>
            <person name="Held B.W."/>
            <person name="Riley R."/>
            <person name="Nagy L.G."/>
            <person name="Koehler G."/>
            <person name="Ransdell A.S."/>
            <person name="Younus H."/>
            <person name="Chow J."/>
            <person name="Chiniquy J."/>
            <person name="Lipzen A."/>
            <person name="Tritt A."/>
            <person name="Sun H."/>
            <person name="Haridas S."/>
            <person name="LaButti K."/>
            <person name="Ohm R.A."/>
            <person name="Kues U."/>
            <person name="Blanchette R.A."/>
            <person name="Grigoriev I.V."/>
            <person name="Minto R.E."/>
            <person name="Hibbett D.S."/>
        </authorList>
    </citation>
    <scope>NUCLEOTIDE SEQUENCE [LARGE SCALE GENOMIC DNA]</scope>
    <source>
        <strain evidence="2 3">ATCC 64428</strain>
    </source>
</reference>
<name>A0A0D7A4D6_9AGAR</name>
<proteinExistence type="predicted"/>
<accession>A0A0D7A4D6</accession>
<evidence type="ECO:0000313" key="3">
    <source>
        <dbReference type="Proteomes" id="UP000054144"/>
    </source>
</evidence>
<organism evidence="2 3">
    <name type="scientific">Fistulina hepatica ATCC 64428</name>
    <dbReference type="NCBI Taxonomy" id="1128425"/>
    <lineage>
        <taxon>Eukaryota</taxon>
        <taxon>Fungi</taxon>
        <taxon>Dikarya</taxon>
        <taxon>Basidiomycota</taxon>
        <taxon>Agaricomycotina</taxon>
        <taxon>Agaricomycetes</taxon>
        <taxon>Agaricomycetidae</taxon>
        <taxon>Agaricales</taxon>
        <taxon>Fistulinaceae</taxon>
        <taxon>Fistulina</taxon>
    </lineage>
</organism>
<feature type="region of interest" description="Disordered" evidence="1">
    <location>
        <begin position="183"/>
        <end position="212"/>
    </location>
</feature>
<protein>
    <submittedName>
        <fullName evidence="2">Uncharacterized protein</fullName>
    </submittedName>
</protein>
<feature type="region of interest" description="Disordered" evidence="1">
    <location>
        <begin position="1"/>
        <end position="166"/>
    </location>
</feature>
<keyword evidence="3" id="KW-1185">Reference proteome</keyword>
<dbReference type="Proteomes" id="UP000054144">
    <property type="component" value="Unassembled WGS sequence"/>
</dbReference>
<feature type="compositionally biased region" description="Basic residues" evidence="1">
    <location>
        <begin position="30"/>
        <end position="44"/>
    </location>
</feature>
<feature type="compositionally biased region" description="Low complexity" evidence="1">
    <location>
        <begin position="94"/>
        <end position="105"/>
    </location>
</feature>
<feature type="compositionally biased region" description="Basic residues" evidence="1">
    <location>
        <begin position="83"/>
        <end position="93"/>
    </location>
</feature>
<dbReference type="EMBL" id="KN882047">
    <property type="protein sequence ID" value="KIY45600.1"/>
    <property type="molecule type" value="Genomic_DNA"/>
</dbReference>
<dbReference type="AlphaFoldDB" id="A0A0D7A4D6"/>
<evidence type="ECO:0000313" key="2">
    <source>
        <dbReference type="EMBL" id="KIY45600.1"/>
    </source>
</evidence>
<feature type="compositionally biased region" description="Polar residues" evidence="1">
    <location>
        <begin position="53"/>
        <end position="62"/>
    </location>
</feature>
<evidence type="ECO:0000256" key="1">
    <source>
        <dbReference type="SAM" id="MobiDB-lite"/>
    </source>
</evidence>
<sequence>MVEHDATTAFCGRPRSERAQRPQDVVVGLKNKRTAAKRGRQCRRRRDDRILRPSTSTMSPTATRGGRWVQGGDDGRSTQPSRWKGRRRCRVQRRSGGAPRGPRSAVLEGKKTTTAAQGSGGVVEHLKDHRMRSSRAERPPPLHKAAVEQWTTSGTAERGPRGWKGRHRCTRQRWTTCCGRRCRDEAQRPQCGRWAQDKGDSRIARPSKSKTT</sequence>